<dbReference type="EMBL" id="FPKU01000002">
    <property type="protein sequence ID" value="SFZ85639.1"/>
    <property type="molecule type" value="Genomic_DNA"/>
</dbReference>
<dbReference type="Gene3D" id="3.60.15.10">
    <property type="entry name" value="Ribonuclease Z/Hydroxyacylglutathione hydrolase-like"/>
    <property type="match status" value="1"/>
</dbReference>
<sequence length="278" mass="29584">MLVKTTTPLSDARPAPVPAQQSFPGSSAGEWAGLACSGLDADGAFSPNLGLFLVRWGGRLVLCDAGIGPGPNAYLGGLEGRLPQSLAEIGVAPDAIDLVIYTHLHMDHLGWATRVDALGARVPTFPNARHVVAKGELAYWSSSPADARPHHREAFDQIFRPLLGLGMVVTVAHGEPILPGVSLISTPGHTPDHAAIRFNGEGETLLVAGDICHAPGQVERPDWAHRADMDPETARVTRRRFIAEAAAQNWLLAFGHFRDGLQLGRIDTAGAGFVYRPL</sequence>
<evidence type="ECO:0000256" key="3">
    <source>
        <dbReference type="ARBA" id="ARBA00022801"/>
    </source>
</evidence>
<dbReference type="AlphaFoldDB" id="A0A1K2I035"/>
<gene>
    <name evidence="7" type="ORF">SAMN02983003_2805</name>
</gene>
<dbReference type="SUPFAM" id="SSF56281">
    <property type="entry name" value="Metallo-hydrolase/oxidoreductase"/>
    <property type="match status" value="1"/>
</dbReference>
<proteinExistence type="inferred from homology"/>
<dbReference type="GO" id="GO:0016787">
    <property type="term" value="F:hydrolase activity"/>
    <property type="evidence" value="ECO:0007669"/>
    <property type="project" value="UniProtKB-KW"/>
</dbReference>
<reference evidence="7 8" key="1">
    <citation type="submission" date="2016-11" db="EMBL/GenBank/DDBJ databases">
        <authorList>
            <person name="Jaros S."/>
            <person name="Januszkiewicz K."/>
            <person name="Wedrychowicz H."/>
        </authorList>
    </citation>
    <scope>NUCLEOTIDE SEQUENCE [LARGE SCALE GENOMIC DNA]</scope>
    <source>
        <strain evidence="7 8">ATCC 23634</strain>
    </source>
</reference>
<name>A0A1K2I035_9HYPH</name>
<protein>
    <submittedName>
        <fullName evidence="7">Glyoxylase, beta-lactamase superfamily II</fullName>
    </submittedName>
</protein>
<dbReference type="PANTHER" id="PTHR42978">
    <property type="entry name" value="QUORUM-QUENCHING LACTONASE YTNP-RELATED-RELATED"/>
    <property type="match status" value="1"/>
</dbReference>
<feature type="domain" description="Metallo-beta-lactamase" evidence="6">
    <location>
        <begin position="47"/>
        <end position="256"/>
    </location>
</feature>
<evidence type="ECO:0000256" key="4">
    <source>
        <dbReference type="ARBA" id="ARBA00022833"/>
    </source>
</evidence>
<evidence type="ECO:0000256" key="5">
    <source>
        <dbReference type="SAM" id="MobiDB-lite"/>
    </source>
</evidence>
<dbReference type="GO" id="GO:0046872">
    <property type="term" value="F:metal ion binding"/>
    <property type="evidence" value="ECO:0007669"/>
    <property type="project" value="UniProtKB-KW"/>
</dbReference>
<dbReference type="InterPro" id="IPR051013">
    <property type="entry name" value="MBL_superfamily_lactonases"/>
</dbReference>
<dbReference type="SMART" id="SM00849">
    <property type="entry name" value="Lactamase_B"/>
    <property type="match status" value="1"/>
</dbReference>
<keyword evidence="3" id="KW-0378">Hydrolase</keyword>
<keyword evidence="2" id="KW-0479">Metal-binding</keyword>
<dbReference type="Proteomes" id="UP000183447">
    <property type="component" value="Unassembled WGS sequence"/>
</dbReference>
<evidence type="ECO:0000313" key="8">
    <source>
        <dbReference type="Proteomes" id="UP000183447"/>
    </source>
</evidence>
<dbReference type="RefSeq" id="WP_072344145.1">
    <property type="nucleotide sequence ID" value="NZ_FPKU01000002.1"/>
</dbReference>
<dbReference type="PANTHER" id="PTHR42978:SF6">
    <property type="entry name" value="QUORUM-QUENCHING LACTONASE YTNP-RELATED"/>
    <property type="match status" value="1"/>
</dbReference>
<dbReference type="InterPro" id="IPR036866">
    <property type="entry name" value="RibonucZ/Hydroxyglut_hydro"/>
</dbReference>
<dbReference type="CDD" id="cd16277">
    <property type="entry name" value="metallo-hydrolase-like_MBL-fold"/>
    <property type="match status" value="1"/>
</dbReference>
<evidence type="ECO:0000313" key="7">
    <source>
        <dbReference type="EMBL" id="SFZ85639.1"/>
    </source>
</evidence>
<evidence type="ECO:0000256" key="1">
    <source>
        <dbReference type="ARBA" id="ARBA00007749"/>
    </source>
</evidence>
<dbReference type="STRING" id="665118.SAMN02983003_2805"/>
<keyword evidence="8" id="KW-1185">Reference proteome</keyword>
<evidence type="ECO:0000256" key="2">
    <source>
        <dbReference type="ARBA" id="ARBA00022723"/>
    </source>
</evidence>
<keyword evidence="4" id="KW-0862">Zinc</keyword>
<dbReference type="Pfam" id="PF00753">
    <property type="entry name" value="Lactamase_B"/>
    <property type="match status" value="1"/>
</dbReference>
<organism evidence="7 8">
    <name type="scientific">Devosia enhydra</name>
    <dbReference type="NCBI Taxonomy" id="665118"/>
    <lineage>
        <taxon>Bacteria</taxon>
        <taxon>Pseudomonadati</taxon>
        <taxon>Pseudomonadota</taxon>
        <taxon>Alphaproteobacteria</taxon>
        <taxon>Hyphomicrobiales</taxon>
        <taxon>Devosiaceae</taxon>
        <taxon>Devosia</taxon>
    </lineage>
</organism>
<evidence type="ECO:0000259" key="6">
    <source>
        <dbReference type="SMART" id="SM00849"/>
    </source>
</evidence>
<accession>A0A1K2I035</accession>
<dbReference type="InterPro" id="IPR001279">
    <property type="entry name" value="Metallo-B-lactamas"/>
</dbReference>
<feature type="region of interest" description="Disordered" evidence="5">
    <location>
        <begin position="1"/>
        <end position="24"/>
    </location>
</feature>
<comment type="similarity">
    <text evidence="1">Belongs to the metallo-beta-lactamase superfamily.</text>
</comment>